<dbReference type="GO" id="GO:0008652">
    <property type="term" value="P:amino acid biosynthetic process"/>
    <property type="evidence" value="ECO:0007669"/>
    <property type="project" value="UniProtKB-KW"/>
</dbReference>
<dbReference type="GO" id="GO:0009073">
    <property type="term" value="P:aromatic amino acid family biosynthetic process"/>
    <property type="evidence" value="ECO:0007669"/>
    <property type="project" value="UniProtKB-KW"/>
</dbReference>
<dbReference type="SUPFAM" id="SSF52540">
    <property type="entry name" value="P-loop containing nucleoside triphosphate hydrolases"/>
    <property type="match status" value="1"/>
</dbReference>
<dbReference type="OrthoDB" id="9800332at2"/>
<organism evidence="12 13">
    <name type="scientific">Sulfuricella denitrificans (strain DSM 22764 / NBRC 105220 / skB26)</name>
    <dbReference type="NCBI Taxonomy" id="1163617"/>
    <lineage>
        <taxon>Bacteria</taxon>
        <taxon>Pseudomonadati</taxon>
        <taxon>Pseudomonadota</taxon>
        <taxon>Betaproteobacteria</taxon>
        <taxon>Nitrosomonadales</taxon>
        <taxon>Sulfuricellaceae</taxon>
        <taxon>Sulfuricella</taxon>
    </lineage>
</organism>
<feature type="binding site" evidence="11">
    <location>
        <position position="16"/>
    </location>
    <ligand>
        <name>Mg(2+)</name>
        <dbReference type="ChEBI" id="CHEBI:18420"/>
    </ligand>
</feature>
<dbReference type="STRING" id="1163617.SCD_n02946"/>
<evidence type="ECO:0000256" key="7">
    <source>
        <dbReference type="ARBA" id="ARBA00022777"/>
    </source>
</evidence>
<comment type="subcellular location">
    <subcellularLocation>
        <location evidence="11">Cytoplasm</location>
    </subcellularLocation>
</comment>
<dbReference type="EMBL" id="AP013066">
    <property type="protein sequence ID" value="BAN36745.1"/>
    <property type="molecule type" value="Genomic_DNA"/>
</dbReference>
<dbReference type="AlphaFoldDB" id="S6ABH2"/>
<evidence type="ECO:0000256" key="2">
    <source>
        <dbReference type="ARBA" id="ARBA00006997"/>
    </source>
</evidence>
<dbReference type="RefSeq" id="WP_009207293.1">
    <property type="nucleotide sequence ID" value="NC_022357.1"/>
</dbReference>
<dbReference type="PROSITE" id="PS01128">
    <property type="entry name" value="SHIKIMATE_KINASE"/>
    <property type="match status" value="1"/>
</dbReference>
<gene>
    <name evidence="11 12" type="primary">aroK</name>
    <name evidence="12" type="ORF">SCD_n02946</name>
</gene>
<dbReference type="GO" id="GO:0005524">
    <property type="term" value="F:ATP binding"/>
    <property type="evidence" value="ECO:0007669"/>
    <property type="project" value="UniProtKB-UniRule"/>
</dbReference>
<comment type="cofactor">
    <cofactor evidence="11">
        <name>Mg(2+)</name>
        <dbReference type="ChEBI" id="CHEBI:18420"/>
    </cofactor>
    <text evidence="11">Binds 1 Mg(2+) ion per subunit.</text>
</comment>
<dbReference type="InterPro" id="IPR023000">
    <property type="entry name" value="Shikimate_kinase_CS"/>
</dbReference>
<evidence type="ECO:0000256" key="4">
    <source>
        <dbReference type="ARBA" id="ARBA00022605"/>
    </source>
</evidence>
<comment type="catalytic activity">
    <reaction evidence="10 11">
        <text>shikimate + ATP = 3-phosphoshikimate + ADP + H(+)</text>
        <dbReference type="Rhea" id="RHEA:13121"/>
        <dbReference type="ChEBI" id="CHEBI:15378"/>
        <dbReference type="ChEBI" id="CHEBI:30616"/>
        <dbReference type="ChEBI" id="CHEBI:36208"/>
        <dbReference type="ChEBI" id="CHEBI:145989"/>
        <dbReference type="ChEBI" id="CHEBI:456216"/>
        <dbReference type="EC" id="2.7.1.71"/>
    </reaction>
</comment>
<keyword evidence="5 11" id="KW-0808">Transferase</keyword>
<dbReference type="GO" id="GO:0004765">
    <property type="term" value="F:shikimate kinase activity"/>
    <property type="evidence" value="ECO:0007669"/>
    <property type="project" value="UniProtKB-UniRule"/>
</dbReference>
<keyword evidence="8 11" id="KW-0067">ATP-binding</keyword>
<evidence type="ECO:0000256" key="1">
    <source>
        <dbReference type="ARBA" id="ARBA00004842"/>
    </source>
</evidence>
<evidence type="ECO:0000256" key="6">
    <source>
        <dbReference type="ARBA" id="ARBA00022741"/>
    </source>
</evidence>
<dbReference type="GO" id="GO:0005829">
    <property type="term" value="C:cytosol"/>
    <property type="evidence" value="ECO:0007669"/>
    <property type="project" value="TreeGrafter"/>
</dbReference>
<dbReference type="UniPathway" id="UPA00053">
    <property type="reaction ID" value="UER00088"/>
</dbReference>
<name>S6ABH2_SULDS</name>
<feature type="binding site" evidence="11">
    <location>
        <position position="118"/>
    </location>
    <ligand>
        <name>ATP</name>
        <dbReference type="ChEBI" id="CHEBI:30616"/>
    </ligand>
</feature>
<feature type="binding site" evidence="11">
    <location>
        <position position="58"/>
    </location>
    <ligand>
        <name>substrate</name>
    </ligand>
</feature>
<dbReference type="InterPro" id="IPR031322">
    <property type="entry name" value="Shikimate/glucono_kinase"/>
</dbReference>
<evidence type="ECO:0000256" key="10">
    <source>
        <dbReference type="ARBA" id="ARBA00048567"/>
    </source>
</evidence>
<evidence type="ECO:0000313" key="12">
    <source>
        <dbReference type="EMBL" id="BAN36745.1"/>
    </source>
</evidence>
<keyword evidence="11" id="KW-0963">Cytoplasm</keyword>
<keyword evidence="6 11" id="KW-0547">Nucleotide-binding</keyword>
<comment type="similarity">
    <text evidence="2 11">Belongs to the shikimate kinase family.</text>
</comment>
<feature type="binding site" evidence="11">
    <location>
        <position position="80"/>
    </location>
    <ligand>
        <name>substrate</name>
    </ligand>
</feature>
<dbReference type="GO" id="GO:0000287">
    <property type="term" value="F:magnesium ion binding"/>
    <property type="evidence" value="ECO:0007669"/>
    <property type="project" value="UniProtKB-UniRule"/>
</dbReference>
<reference evidence="12 13" key="1">
    <citation type="journal article" date="2012" name="Appl. Environ. Microbiol.">
        <title>Draft genome sequence of a psychrotolerant sulfur-oxidizing bacterium, Sulfuricella denitrificans skB26, and proteomic insights into cold adaptation.</title>
        <authorList>
            <person name="Watanabe T."/>
            <person name="Kojima H."/>
            <person name="Fukui M."/>
        </authorList>
    </citation>
    <scope>NUCLEOTIDE SEQUENCE [LARGE SCALE GENOMIC DNA]</scope>
    <source>
        <strain evidence="13">skB26</strain>
    </source>
</reference>
<dbReference type="eggNOG" id="COG0703">
    <property type="taxonomic scope" value="Bacteria"/>
</dbReference>
<sequence>MTGNIFLVGLMGAGKTTVGKLIARHFSRPFVDSDHEIEKRTGVNIPLIFELEGEAGFRIRETAVIEELTRQNNIVLATGGGAILSQRNRDNLRNNGTVIYLRAKVEDLWQRTRHDKNRPLLQTSDPQAKMKELFVQRDPLYSEIADIIVDTGSQSVHALVHQIEERLKQLNPGASKTD</sequence>
<keyword evidence="13" id="KW-1185">Reference proteome</keyword>
<keyword evidence="7 11" id="KW-0418">Kinase</keyword>
<evidence type="ECO:0000256" key="8">
    <source>
        <dbReference type="ARBA" id="ARBA00022840"/>
    </source>
</evidence>
<dbReference type="GO" id="GO:0009423">
    <property type="term" value="P:chorismate biosynthetic process"/>
    <property type="evidence" value="ECO:0007669"/>
    <property type="project" value="UniProtKB-UniRule"/>
</dbReference>
<proteinExistence type="inferred from homology"/>
<comment type="subunit">
    <text evidence="11">Monomer.</text>
</comment>
<keyword evidence="9 11" id="KW-0057">Aromatic amino acid biosynthesis</keyword>
<evidence type="ECO:0000256" key="3">
    <source>
        <dbReference type="ARBA" id="ARBA00012154"/>
    </source>
</evidence>
<feature type="binding site" evidence="11">
    <location>
        <position position="154"/>
    </location>
    <ligand>
        <name>ATP</name>
        <dbReference type="ChEBI" id="CHEBI:30616"/>
    </ligand>
</feature>
<feature type="binding site" evidence="11">
    <location>
        <position position="137"/>
    </location>
    <ligand>
        <name>substrate</name>
    </ligand>
</feature>
<evidence type="ECO:0000256" key="9">
    <source>
        <dbReference type="ARBA" id="ARBA00023141"/>
    </source>
</evidence>
<feature type="binding site" evidence="11">
    <location>
        <begin position="12"/>
        <end position="17"/>
    </location>
    <ligand>
        <name>ATP</name>
        <dbReference type="ChEBI" id="CHEBI:30616"/>
    </ligand>
</feature>
<dbReference type="KEGG" id="sdr:SCD_n02946"/>
<comment type="function">
    <text evidence="11">Catalyzes the specific phosphorylation of the 3-hydroxyl group of shikimic acid using ATP as a cosubstrate.</text>
</comment>
<dbReference type="NCBIfam" id="NF003456">
    <property type="entry name" value="PRK05057.1"/>
    <property type="match status" value="1"/>
</dbReference>
<dbReference type="CDD" id="cd00464">
    <property type="entry name" value="SK"/>
    <property type="match status" value="1"/>
</dbReference>
<dbReference type="InterPro" id="IPR000623">
    <property type="entry name" value="Shikimate_kinase/TSH1"/>
</dbReference>
<dbReference type="PANTHER" id="PTHR21087:SF16">
    <property type="entry name" value="SHIKIMATE KINASE 1, CHLOROPLASTIC"/>
    <property type="match status" value="1"/>
</dbReference>
<dbReference type="Gene3D" id="3.40.50.300">
    <property type="entry name" value="P-loop containing nucleotide triphosphate hydrolases"/>
    <property type="match status" value="1"/>
</dbReference>
<protein>
    <recommendedName>
        <fullName evidence="3 11">Shikimate kinase</fullName>
        <shortName evidence="11">SK</shortName>
        <ecNumber evidence="3 11">2.7.1.71</ecNumber>
    </recommendedName>
</protein>
<evidence type="ECO:0000313" key="13">
    <source>
        <dbReference type="Proteomes" id="UP000015559"/>
    </source>
</evidence>
<keyword evidence="11" id="KW-0460">Magnesium</keyword>
<keyword evidence="4 11" id="KW-0028">Amino-acid biosynthesis</keyword>
<feature type="binding site" evidence="11">
    <location>
        <position position="34"/>
    </location>
    <ligand>
        <name>substrate</name>
    </ligand>
</feature>
<dbReference type="PRINTS" id="PR01100">
    <property type="entry name" value="SHIKIMTKNASE"/>
</dbReference>
<keyword evidence="11" id="KW-0479">Metal-binding</keyword>
<dbReference type="EC" id="2.7.1.71" evidence="3 11"/>
<accession>S6ABH2</accession>
<dbReference type="HOGENOM" id="CLU_057607_2_2_4"/>
<evidence type="ECO:0000256" key="11">
    <source>
        <dbReference type="HAMAP-Rule" id="MF_00109"/>
    </source>
</evidence>
<evidence type="ECO:0000256" key="5">
    <source>
        <dbReference type="ARBA" id="ARBA00022679"/>
    </source>
</evidence>
<dbReference type="HAMAP" id="MF_00109">
    <property type="entry name" value="Shikimate_kinase"/>
    <property type="match status" value="1"/>
</dbReference>
<dbReference type="Pfam" id="PF01202">
    <property type="entry name" value="SKI"/>
    <property type="match status" value="1"/>
</dbReference>
<dbReference type="Proteomes" id="UP000015559">
    <property type="component" value="Chromosome"/>
</dbReference>
<dbReference type="InterPro" id="IPR027417">
    <property type="entry name" value="P-loop_NTPase"/>
</dbReference>
<comment type="pathway">
    <text evidence="1 11">Metabolic intermediate biosynthesis; chorismate biosynthesis; chorismate from D-erythrose 4-phosphate and phosphoenolpyruvate: step 5/7.</text>
</comment>
<dbReference type="PANTHER" id="PTHR21087">
    <property type="entry name" value="SHIKIMATE KINASE"/>
    <property type="match status" value="1"/>
</dbReference>